<sequence length="112" mass="11807">MTVPAVGEELTPHTVGVEPGHRAGGQPGGADPDQQVADLEGGVQPRPVRRSASHSRACGRWEQLRQPLVEVHVGGEHRSQWRGDGLGVLAGPVQREQVDCDGQAVTVPTVVV</sequence>
<reference evidence="2 3" key="1">
    <citation type="submission" date="2021-01" db="EMBL/GenBank/DDBJ databases">
        <title>Whole genome shotgun sequence of Verrucosispora lutea NBRC 106530.</title>
        <authorList>
            <person name="Komaki H."/>
            <person name="Tamura T."/>
        </authorList>
    </citation>
    <scope>NUCLEOTIDE SEQUENCE [LARGE SCALE GENOMIC DNA]</scope>
    <source>
        <strain evidence="2 3">NBRC 106530</strain>
    </source>
</reference>
<evidence type="ECO:0000313" key="2">
    <source>
        <dbReference type="EMBL" id="GIJ24546.1"/>
    </source>
</evidence>
<evidence type="ECO:0000256" key="1">
    <source>
        <dbReference type="SAM" id="MobiDB-lite"/>
    </source>
</evidence>
<name>A0ABQ4J3D7_9ACTN</name>
<gene>
    <name evidence="2" type="ORF">Vlu01_51700</name>
</gene>
<keyword evidence="3" id="KW-1185">Reference proteome</keyword>
<dbReference type="RefSeq" id="WP_204004304.1">
    <property type="nucleotide sequence ID" value="NZ_BOPB01000035.1"/>
</dbReference>
<feature type="region of interest" description="Disordered" evidence="1">
    <location>
        <begin position="1"/>
        <end position="57"/>
    </location>
</feature>
<protein>
    <submittedName>
        <fullName evidence="2">Uncharacterized protein</fullName>
    </submittedName>
</protein>
<comment type="caution">
    <text evidence="2">The sequence shown here is derived from an EMBL/GenBank/DDBJ whole genome shotgun (WGS) entry which is preliminary data.</text>
</comment>
<accession>A0ABQ4J3D7</accession>
<organism evidence="2 3">
    <name type="scientific">Micromonospora lutea</name>
    <dbReference type="NCBI Taxonomy" id="419825"/>
    <lineage>
        <taxon>Bacteria</taxon>
        <taxon>Bacillati</taxon>
        <taxon>Actinomycetota</taxon>
        <taxon>Actinomycetes</taxon>
        <taxon>Micromonosporales</taxon>
        <taxon>Micromonosporaceae</taxon>
        <taxon>Micromonospora</taxon>
    </lineage>
</organism>
<proteinExistence type="predicted"/>
<evidence type="ECO:0000313" key="3">
    <source>
        <dbReference type="Proteomes" id="UP000643165"/>
    </source>
</evidence>
<dbReference type="EMBL" id="BOPB01000035">
    <property type="protein sequence ID" value="GIJ24546.1"/>
    <property type="molecule type" value="Genomic_DNA"/>
</dbReference>
<dbReference type="Proteomes" id="UP000643165">
    <property type="component" value="Unassembled WGS sequence"/>
</dbReference>